<proteinExistence type="predicted"/>
<protein>
    <submittedName>
        <fullName evidence="2">Long-chain acyl-CoA synthetase</fullName>
    </submittedName>
</protein>
<dbReference type="AlphaFoldDB" id="A0A917UGF0"/>
<dbReference type="InterPro" id="IPR045851">
    <property type="entry name" value="AMP-bd_C_sf"/>
</dbReference>
<accession>A0A917UGF0</accession>
<keyword evidence="3" id="KW-1185">Reference proteome</keyword>
<feature type="domain" description="AMP-dependent synthetase/ligase" evidence="1">
    <location>
        <begin position="42"/>
        <end position="380"/>
    </location>
</feature>
<evidence type="ECO:0000313" key="2">
    <source>
        <dbReference type="EMBL" id="GGM88761.1"/>
    </source>
</evidence>
<organism evidence="2 3">
    <name type="scientific">Streptomyces fuscichromogenes</name>
    <dbReference type="NCBI Taxonomy" id="1324013"/>
    <lineage>
        <taxon>Bacteria</taxon>
        <taxon>Bacillati</taxon>
        <taxon>Actinomycetota</taxon>
        <taxon>Actinomycetes</taxon>
        <taxon>Kitasatosporales</taxon>
        <taxon>Streptomycetaceae</taxon>
        <taxon>Streptomyces</taxon>
    </lineage>
</organism>
<dbReference type="Pfam" id="PF00501">
    <property type="entry name" value="AMP-binding"/>
    <property type="match status" value="1"/>
</dbReference>
<dbReference type="Gene3D" id="3.40.50.12780">
    <property type="entry name" value="N-terminal domain of ligase-like"/>
    <property type="match status" value="1"/>
</dbReference>
<dbReference type="InterPro" id="IPR000873">
    <property type="entry name" value="AMP-dep_synth/lig_dom"/>
</dbReference>
<dbReference type="InterPro" id="IPR020845">
    <property type="entry name" value="AMP-binding_CS"/>
</dbReference>
<gene>
    <name evidence="2" type="ORF">GCM10011578_005390</name>
</gene>
<dbReference type="GO" id="GO:0016878">
    <property type="term" value="F:acid-thiol ligase activity"/>
    <property type="evidence" value="ECO:0007669"/>
    <property type="project" value="UniProtKB-ARBA"/>
</dbReference>
<dbReference type="PANTHER" id="PTHR43767">
    <property type="entry name" value="LONG-CHAIN-FATTY-ACID--COA LIGASE"/>
    <property type="match status" value="1"/>
</dbReference>
<sequence>MSAAAGTSKAPKADGHLACAGEAAGAIAGGPVPDVVALLDGAAGRFGERPGVTDHAGSWTWRRLQAASRRVAGALLALGVAPGDRVLVVLPPGRQFAAVLFGAMRVGAAVVPAGSSASPFELSWVLTDAQPRVLVSDRAELTALAERVGARAITPVALLDGPVAEPVAVLADGTALLLYTSGSTGRPKGIVCPHRAVAFATGAIFRRLAYRPDDVVFTRLPLSFDYGLYQIFLCALAGAELVLPQGAASSRELVALRAAGATVVPVVPTYAAMLARLAARDRRPLPVRLFTNTGAALVGQDVKRLRGAFPGAAVVCMYGMSECKRITIADPDEDLAHPATVGRALPGTRLWVVDPSGTPLPPGESGEIVVAGPHVMAGYWRAEEQSARRFRPAPDGDGPAVFTGDHGCLDAEGRLYFAGRADDLFKRRGWRMGTQELELAMLDIPGVRAAAAVPPAPDGTLTVWAVTDLAPERVLRGLFERLGAARTPDRCVVVADLPRTAHGKVDRAALPRPEEAAR</sequence>
<comment type="caution">
    <text evidence="2">The sequence shown here is derived from an EMBL/GenBank/DDBJ whole genome shotgun (WGS) entry which is preliminary data.</text>
</comment>
<dbReference type="EMBL" id="BMML01000001">
    <property type="protein sequence ID" value="GGM88761.1"/>
    <property type="molecule type" value="Genomic_DNA"/>
</dbReference>
<dbReference type="SUPFAM" id="SSF56801">
    <property type="entry name" value="Acetyl-CoA synthetase-like"/>
    <property type="match status" value="1"/>
</dbReference>
<reference evidence="2" key="1">
    <citation type="journal article" date="2014" name="Int. J. Syst. Evol. Microbiol.">
        <title>Complete genome sequence of Corynebacterium casei LMG S-19264T (=DSM 44701T), isolated from a smear-ripened cheese.</title>
        <authorList>
            <consortium name="US DOE Joint Genome Institute (JGI-PGF)"/>
            <person name="Walter F."/>
            <person name="Albersmeier A."/>
            <person name="Kalinowski J."/>
            <person name="Ruckert C."/>
        </authorList>
    </citation>
    <scope>NUCLEOTIDE SEQUENCE</scope>
    <source>
        <strain evidence="2">CGMCC 4.7110</strain>
    </source>
</reference>
<dbReference type="Gene3D" id="3.30.300.30">
    <property type="match status" value="1"/>
</dbReference>
<dbReference type="PROSITE" id="PS00455">
    <property type="entry name" value="AMP_BINDING"/>
    <property type="match status" value="1"/>
</dbReference>
<dbReference type="InterPro" id="IPR042099">
    <property type="entry name" value="ANL_N_sf"/>
</dbReference>
<evidence type="ECO:0000313" key="3">
    <source>
        <dbReference type="Proteomes" id="UP000653411"/>
    </source>
</evidence>
<dbReference type="PANTHER" id="PTHR43767:SF1">
    <property type="entry name" value="NONRIBOSOMAL PEPTIDE SYNTHASE PES1 (EUROFUNG)-RELATED"/>
    <property type="match status" value="1"/>
</dbReference>
<dbReference type="RefSeq" id="WP_189260871.1">
    <property type="nucleotide sequence ID" value="NZ_BMML01000001.1"/>
</dbReference>
<dbReference type="Proteomes" id="UP000653411">
    <property type="component" value="Unassembled WGS sequence"/>
</dbReference>
<reference evidence="2" key="2">
    <citation type="submission" date="2020-09" db="EMBL/GenBank/DDBJ databases">
        <authorList>
            <person name="Sun Q."/>
            <person name="Zhou Y."/>
        </authorList>
    </citation>
    <scope>NUCLEOTIDE SEQUENCE</scope>
    <source>
        <strain evidence="2">CGMCC 4.7110</strain>
    </source>
</reference>
<evidence type="ECO:0000259" key="1">
    <source>
        <dbReference type="Pfam" id="PF00501"/>
    </source>
</evidence>
<dbReference type="InterPro" id="IPR050237">
    <property type="entry name" value="ATP-dep_AMP-bd_enzyme"/>
</dbReference>
<name>A0A917UGF0_9ACTN</name>